<dbReference type="SUPFAM" id="SSF81901">
    <property type="entry name" value="HCP-like"/>
    <property type="match status" value="1"/>
</dbReference>
<evidence type="ECO:0000313" key="1">
    <source>
        <dbReference type="EMBL" id="MCT7942430.1"/>
    </source>
</evidence>
<dbReference type="Proteomes" id="UP001155546">
    <property type="component" value="Unassembled WGS sequence"/>
</dbReference>
<sequence length="264" mass="30064">MAILASKAQGLFDSITDKILSGSKFSEFEFARLCAEAKKLDSYAKKHEVLGWGHSIQGNSEQALKCYQKALKSSHADFYTKANFYSLLKHECCYLKAIEVGNELILQSNLPSFLNDVFLEQIIHLNFDSAKEIYNRLEKMNAFDESDVAKDAKAEMDLVHSMIEANLAIDKESLKLVGKIALEVASELNCRVVGNRISQLKELEHLSVQYAISEKLYSSEFVYDLNIRFIERLVEDGLDDLSLVVQFIRVYSERDICINRLRTN</sequence>
<comment type="caution">
    <text evidence="1">The sequence shown here is derived from an EMBL/GenBank/DDBJ whole genome shotgun (WGS) entry which is preliminary data.</text>
</comment>
<dbReference type="EMBL" id="JAMTCD010000014">
    <property type="protein sequence ID" value="MCT7942430.1"/>
    <property type="molecule type" value="Genomic_DNA"/>
</dbReference>
<proteinExistence type="predicted"/>
<dbReference type="RefSeq" id="WP_261298801.1">
    <property type="nucleotide sequence ID" value="NZ_JAMTCD010000014.1"/>
</dbReference>
<reference evidence="1" key="1">
    <citation type="journal article" date="2023" name="Int. J. Syst. Evol. Microbiol.">
        <title>&lt;i&gt;Shewanella septentrionalis&lt;/i&gt; sp. nov. and &lt;i&gt;Shewanella holmiensis&lt;/i&gt; sp. nov., isolated from Baltic Sea water and sediments.</title>
        <authorList>
            <person name="Martin-Rodriguez A.J."/>
            <person name="Thorell K."/>
            <person name="Joffre E."/>
            <person name="Jensie-Markopoulos S."/>
            <person name="Moore E.R.B."/>
            <person name="Sjoling A."/>
        </authorList>
    </citation>
    <scope>NUCLEOTIDE SEQUENCE</scope>
    <source>
        <strain evidence="1">SP1S2-7</strain>
    </source>
</reference>
<keyword evidence="2" id="KW-1185">Reference proteome</keyword>
<accession>A0A9X2WNH9</accession>
<protein>
    <recommendedName>
        <fullName evidence="3">Tetratricopeptide repeat protein</fullName>
    </recommendedName>
</protein>
<evidence type="ECO:0000313" key="2">
    <source>
        <dbReference type="Proteomes" id="UP001155546"/>
    </source>
</evidence>
<evidence type="ECO:0008006" key="3">
    <source>
        <dbReference type="Google" id="ProtNLM"/>
    </source>
</evidence>
<gene>
    <name evidence="1" type="ORF">NE535_11560</name>
</gene>
<organism evidence="1 2">
    <name type="scientific">Shewanella holmiensis</name>
    <dbReference type="NCBI Taxonomy" id="2952222"/>
    <lineage>
        <taxon>Bacteria</taxon>
        <taxon>Pseudomonadati</taxon>
        <taxon>Pseudomonadota</taxon>
        <taxon>Gammaproteobacteria</taxon>
        <taxon>Alteromonadales</taxon>
        <taxon>Shewanellaceae</taxon>
        <taxon>Shewanella</taxon>
    </lineage>
</organism>
<dbReference type="AlphaFoldDB" id="A0A9X2WNH9"/>
<name>A0A9X2WNH9_9GAMM</name>